<keyword evidence="6 9" id="KW-1133">Transmembrane helix</keyword>
<evidence type="ECO:0000256" key="2">
    <source>
        <dbReference type="ARBA" id="ARBA00022475"/>
    </source>
</evidence>
<evidence type="ECO:0000256" key="7">
    <source>
        <dbReference type="ARBA" id="ARBA00023136"/>
    </source>
</evidence>
<feature type="transmembrane region" description="Helical" evidence="9">
    <location>
        <begin position="15"/>
        <end position="37"/>
    </location>
</feature>
<dbReference type="InterPro" id="IPR001736">
    <property type="entry name" value="PLipase_D/transphosphatidylase"/>
</dbReference>
<evidence type="ECO:0000256" key="1">
    <source>
        <dbReference type="ARBA" id="ARBA00004236"/>
    </source>
</evidence>
<dbReference type="PANTHER" id="PTHR21248:SF7">
    <property type="entry name" value="MINOR CARDIOLIPIN SYNTHASE CLSB"/>
    <property type="match status" value="1"/>
</dbReference>
<evidence type="ECO:0000313" key="11">
    <source>
        <dbReference type="EMBL" id="MRH43992.1"/>
    </source>
</evidence>
<dbReference type="GO" id="GO:0005886">
    <property type="term" value="C:plasma membrane"/>
    <property type="evidence" value="ECO:0007669"/>
    <property type="project" value="UniProtKB-SubCell"/>
</dbReference>
<evidence type="ECO:0000256" key="5">
    <source>
        <dbReference type="ARBA" id="ARBA00022737"/>
    </source>
</evidence>
<dbReference type="AlphaFoldDB" id="A0A6A8DRZ4"/>
<sequence>MGKVTVIEARKEGRIPLVLTLIILLVVIGLLFIDFYFGQRFYQKHPPIFHFDKQEANFDLITTGESFYTSLFKDIKNATKQVDISFFIVRNDDISKQFYELLIMRAKEGITVRLMLDKMGSNSLKKEIISELKASGVQVVFSDKPSFPYFFYRLNRRNHRKISVIDNEIAYTGGFNVGKEYLGKDPKLGPWRDYHLRATGEVVANFQVVFNYDWEAAIKGNPVSVDYVKGEASGKQEDRQTKTLKLVVSEAGQLEDKFVSWINDAKSEILIGTPYFIPSKEMFDALMAALHRGVEVNVLVPAKKDHPLVKPAGFPFYRQLMQAGGKVYMFTNGFYHAKVIIIDESFCDIGTANFDMRSVFLNKEINVIMDSETDIKEIRSAYFKDVKSSQQITVQWLNQQPITIKIEGMLARLVRPLL</sequence>
<dbReference type="GO" id="GO:0032049">
    <property type="term" value="P:cardiolipin biosynthetic process"/>
    <property type="evidence" value="ECO:0007669"/>
    <property type="project" value="UniProtKB-UniRule"/>
</dbReference>
<dbReference type="Pfam" id="PF13091">
    <property type="entry name" value="PLDc_2"/>
    <property type="match status" value="2"/>
</dbReference>
<evidence type="ECO:0000313" key="12">
    <source>
        <dbReference type="Proteomes" id="UP000799092"/>
    </source>
</evidence>
<comment type="subcellular location">
    <subcellularLocation>
        <location evidence="1">Cell membrane</location>
    </subcellularLocation>
</comment>
<evidence type="ECO:0000256" key="6">
    <source>
        <dbReference type="ARBA" id="ARBA00022989"/>
    </source>
</evidence>
<dbReference type="PANTHER" id="PTHR21248">
    <property type="entry name" value="CARDIOLIPIN SYNTHASE"/>
    <property type="match status" value="1"/>
</dbReference>
<keyword evidence="3" id="KW-0808">Transferase</keyword>
<keyword evidence="2" id="KW-1003">Cell membrane</keyword>
<dbReference type="InterPro" id="IPR022924">
    <property type="entry name" value="Cardiolipin_synthase"/>
</dbReference>
<dbReference type="GO" id="GO:0008808">
    <property type="term" value="F:cardiolipin synthase activity"/>
    <property type="evidence" value="ECO:0007669"/>
    <property type="project" value="UniProtKB-UniRule"/>
</dbReference>
<dbReference type="CDD" id="cd09110">
    <property type="entry name" value="PLDc_CLS_1"/>
    <property type="match status" value="1"/>
</dbReference>
<dbReference type="PIRSF" id="PIRSF000850">
    <property type="entry name" value="Phospholipase_D_PSS"/>
    <property type="match status" value="1"/>
</dbReference>
<dbReference type="PROSITE" id="PS50035">
    <property type="entry name" value="PLD"/>
    <property type="match status" value="2"/>
</dbReference>
<feature type="domain" description="PLD phosphodiesterase" evidence="10">
    <location>
        <begin position="331"/>
        <end position="358"/>
    </location>
</feature>
<proteinExistence type="predicted"/>
<dbReference type="CDD" id="cd09112">
    <property type="entry name" value="PLDc_CLS_2"/>
    <property type="match status" value="1"/>
</dbReference>
<dbReference type="EMBL" id="WJNG01000013">
    <property type="protein sequence ID" value="MRH43992.1"/>
    <property type="molecule type" value="Genomic_DNA"/>
</dbReference>
<evidence type="ECO:0000256" key="4">
    <source>
        <dbReference type="ARBA" id="ARBA00022692"/>
    </source>
</evidence>
<dbReference type="SUPFAM" id="SSF56024">
    <property type="entry name" value="Phospholipase D/nuclease"/>
    <property type="match status" value="2"/>
</dbReference>
<name>A0A6A8DRZ4_9BACI</name>
<dbReference type="InterPro" id="IPR025202">
    <property type="entry name" value="PLD-like_dom"/>
</dbReference>
<dbReference type="SMART" id="SM00155">
    <property type="entry name" value="PLDc"/>
    <property type="match status" value="2"/>
</dbReference>
<dbReference type="OrthoDB" id="9762009at2"/>
<evidence type="ECO:0000256" key="9">
    <source>
        <dbReference type="SAM" id="Phobius"/>
    </source>
</evidence>
<protein>
    <recommendedName>
        <fullName evidence="8">Cardiolipin synthase</fullName>
        <ecNumber evidence="8">2.7.8.-</ecNumber>
    </recommendedName>
</protein>
<accession>A0A6A8DRZ4</accession>
<feature type="domain" description="PLD phosphodiesterase" evidence="10">
    <location>
        <begin position="154"/>
        <end position="181"/>
    </location>
</feature>
<dbReference type="Gene3D" id="3.30.870.10">
    <property type="entry name" value="Endonuclease Chain A"/>
    <property type="match status" value="2"/>
</dbReference>
<reference evidence="11" key="1">
    <citation type="submission" date="2019-11" db="EMBL/GenBank/DDBJ databases">
        <authorList>
            <person name="Li J."/>
        </authorList>
    </citation>
    <scope>NUCLEOTIDE SEQUENCE</scope>
    <source>
        <strain evidence="11">B6B</strain>
    </source>
</reference>
<gene>
    <name evidence="11" type="primary">cls</name>
    <name evidence="11" type="ORF">GH741_15215</name>
</gene>
<organism evidence="11 12">
    <name type="scientific">Aquibacillus halophilus</name>
    <dbReference type="NCBI Taxonomy" id="930132"/>
    <lineage>
        <taxon>Bacteria</taxon>
        <taxon>Bacillati</taxon>
        <taxon>Bacillota</taxon>
        <taxon>Bacilli</taxon>
        <taxon>Bacillales</taxon>
        <taxon>Bacillaceae</taxon>
        <taxon>Aquibacillus</taxon>
    </lineage>
</organism>
<evidence type="ECO:0000256" key="3">
    <source>
        <dbReference type="ARBA" id="ARBA00022679"/>
    </source>
</evidence>
<keyword evidence="7 9" id="KW-0472">Membrane</keyword>
<comment type="caution">
    <text evidence="11">The sequence shown here is derived from an EMBL/GenBank/DDBJ whole genome shotgun (WGS) entry which is preliminary data.</text>
</comment>
<keyword evidence="12" id="KW-1185">Reference proteome</keyword>
<evidence type="ECO:0000256" key="8">
    <source>
        <dbReference type="NCBIfam" id="TIGR04265"/>
    </source>
</evidence>
<dbReference type="Proteomes" id="UP000799092">
    <property type="component" value="Unassembled WGS sequence"/>
</dbReference>
<keyword evidence="5" id="KW-0677">Repeat</keyword>
<dbReference type="EC" id="2.7.8.-" evidence="8"/>
<keyword evidence="4 9" id="KW-0812">Transmembrane</keyword>
<dbReference type="NCBIfam" id="TIGR04265">
    <property type="entry name" value="bac_cardiolipin"/>
    <property type="match status" value="1"/>
</dbReference>
<evidence type="ECO:0000259" key="10">
    <source>
        <dbReference type="PROSITE" id="PS50035"/>
    </source>
</evidence>